<keyword evidence="2 4" id="KW-0378">Hydrolase</keyword>
<keyword evidence="1" id="KW-0444">Lipid biosynthesis</keyword>
<evidence type="ECO:0000313" key="4">
    <source>
        <dbReference type="EMBL" id="QBZ97759.1"/>
    </source>
</evidence>
<sequence length="196" mass="23726">MNFLAHIYLSGDNDLLKIGNFMADSIRGHSYDVYPMEIQKGILLHRSIDSFTDMHPIYRQSKHRLHEKYGHYSGVIMDIFYDHFLAKNWKKYCDEDLEDYADTFYHLLKDNYEILTERIKGMIPYMFARNWLVSYSTIAGLEMIMFQMDHRTKNRVDMHESMVELHKYYTEFEQEFTLFFEELRQHCAEKLKELNS</sequence>
<evidence type="ECO:0000256" key="2">
    <source>
        <dbReference type="ARBA" id="ARBA00022801"/>
    </source>
</evidence>
<evidence type="ECO:0000256" key="1">
    <source>
        <dbReference type="ARBA" id="ARBA00022516"/>
    </source>
</evidence>
<organism evidence="4 5">
    <name type="scientific">Flavobacterium sangjuense</name>
    <dbReference type="NCBI Taxonomy" id="2518177"/>
    <lineage>
        <taxon>Bacteria</taxon>
        <taxon>Pseudomonadati</taxon>
        <taxon>Bacteroidota</taxon>
        <taxon>Flavobacteriia</taxon>
        <taxon>Flavobacteriales</taxon>
        <taxon>Flavobacteriaceae</taxon>
        <taxon>Flavobacterium</taxon>
    </lineage>
</organism>
<dbReference type="KEGG" id="fsn:GS03_01257"/>
<dbReference type="PIRSF" id="PIRSF011489">
    <property type="entry name" value="DUF479"/>
    <property type="match status" value="1"/>
</dbReference>
<dbReference type="OrthoDB" id="8442777at2"/>
<keyword evidence="5" id="KW-1185">Reference proteome</keyword>
<dbReference type="GO" id="GO:0008770">
    <property type="term" value="F:[acyl-carrier-protein] phosphodiesterase activity"/>
    <property type="evidence" value="ECO:0007669"/>
    <property type="project" value="UniProtKB-EC"/>
</dbReference>
<dbReference type="Proteomes" id="UP000296862">
    <property type="component" value="Chromosome"/>
</dbReference>
<evidence type="ECO:0000256" key="3">
    <source>
        <dbReference type="ARBA" id="ARBA00023098"/>
    </source>
</evidence>
<name>A0A4P7PSE6_9FLAO</name>
<dbReference type="GO" id="GO:0006633">
    <property type="term" value="P:fatty acid biosynthetic process"/>
    <property type="evidence" value="ECO:0007669"/>
    <property type="project" value="InterPro"/>
</dbReference>
<dbReference type="RefSeq" id="WP_136151698.1">
    <property type="nucleotide sequence ID" value="NZ_CP038810.1"/>
</dbReference>
<dbReference type="InterPro" id="IPR007431">
    <property type="entry name" value="ACP_PD"/>
</dbReference>
<keyword evidence="3" id="KW-0443">Lipid metabolism</keyword>
<evidence type="ECO:0000313" key="5">
    <source>
        <dbReference type="Proteomes" id="UP000296862"/>
    </source>
</evidence>
<reference evidence="4 5" key="1">
    <citation type="submission" date="2019-04" db="EMBL/GenBank/DDBJ databases">
        <title>Flavobacterium sp. GS03.</title>
        <authorList>
            <person name="Kim H."/>
        </authorList>
    </citation>
    <scope>NUCLEOTIDE SEQUENCE [LARGE SCALE GENOMIC DNA]</scope>
    <source>
        <strain evidence="4 5">GS03</strain>
    </source>
</reference>
<accession>A0A4P7PSE6</accession>
<dbReference type="EMBL" id="CP038810">
    <property type="protein sequence ID" value="QBZ97759.1"/>
    <property type="molecule type" value="Genomic_DNA"/>
</dbReference>
<gene>
    <name evidence="4" type="primary">acpH</name>
    <name evidence="4" type="ORF">GS03_01257</name>
</gene>
<dbReference type="PANTHER" id="PTHR38764">
    <property type="entry name" value="ACYL CARRIER PROTEIN PHOSPHODIESTERASE"/>
    <property type="match status" value="1"/>
</dbReference>
<dbReference type="EC" id="3.1.4.14" evidence="4"/>
<proteinExistence type="predicted"/>
<dbReference type="Pfam" id="PF04336">
    <property type="entry name" value="ACP_PD"/>
    <property type="match status" value="1"/>
</dbReference>
<dbReference type="AlphaFoldDB" id="A0A4P7PSE6"/>
<dbReference type="PANTHER" id="PTHR38764:SF1">
    <property type="entry name" value="ACYL CARRIER PROTEIN PHOSPHODIESTERASE"/>
    <property type="match status" value="1"/>
</dbReference>
<protein>
    <submittedName>
        <fullName evidence="4">Acyl carrier protein phosphodiesterase</fullName>
        <ecNumber evidence="4">3.1.4.14</ecNumber>
    </submittedName>
</protein>